<dbReference type="InterPro" id="IPR001138">
    <property type="entry name" value="Zn2Cys6_DnaBD"/>
</dbReference>
<sequence length="630" mass="69117">MGSIVKQAHCPSFANVANSSLTCRQRRIKCDEGKPQCGKCGKSDRKCVYGRPSESSVRHVDEAREAGGSSRPSLSESGDAEHDDDEGPVATAVLPSLLRGSPPPAPTVPNDLAEDQYPIPVDSALQHIPESDLAFAVADASAGLGFSPVSLTHEPLLNTSAFEWFDLLAQDAINDIQRHNNAASGSSRWNFDETSLSRRPSPERELAPPRPSGQTPGEPVNPPVFGLSTVPEQSLPSSYSGWNTEKQIPLLDDDLIYFRHYIDFVGPMLDLYDPGRHFSDVVPHLATRNEGLLKSILAVGARHMSRGKPQLLTGNSNGFHAEQQPSPGSQPGSEAAMSKIGRIATQYYYETLQYLSQTLSYQSYADSLEILATATLISTYEMLECTDSFNNSNWERHIRGGFWIQRCQDNNGETVDGLRRAVWWNWVRQDTFSAFLAGRAVMTIWHPRKDLRELDTDEYARRIVYISAKVVQFANTNPEAAAKNIQRRISQASKLYDALQEWAAFLPPSFRPLVGCVDQDASTTCMPDSASNNPSPQTPSVPPVGIDTSPSPFPPIWIHPPSHAGAIQTQHFARIVLLLHMPTIGGLADYSARQRQLAESVDVICGIASHEIKEGPLSLVHIQALYAGES</sequence>
<dbReference type="GO" id="GO:0000976">
    <property type="term" value="F:transcription cis-regulatory region binding"/>
    <property type="evidence" value="ECO:0007669"/>
    <property type="project" value="TreeGrafter"/>
</dbReference>
<dbReference type="Pfam" id="PF00172">
    <property type="entry name" value="Zn_clus"/>
    <property type="match status" value="1"/>
</dbReference>
<dbReference type="GO" id="GO:0008270">
    <property type="term" value="F:zinc ion binding"/>
    <property type="evidence" value="ECO:0007669"/>
    <property type="project" value="InterPro"/>
</dbReference>
<evidence type="ECO:0000256" key="3">
    <source>
        <dbReference type="SAM" id="MobiDB-lite"/>
    </source>
</evidence>
<dbReference type="InterPro" id="IPR036864">
    <property type="entry name" value="Zn2-C6_fun-type_DNA-bd_sf"/>
</dbReference>
<dbReference type="SMART" id="SM00066">
    <property type="entry name" value="GAL4"/>
    <property type="match status" value="1"/>
</dbReference>
<dbReference type="OMA" id="SNGAWER"/>
<comment type="subcellular location">
    <subcellularLocation>
        <location evidence="1">Nucleus</location>
    </subcellularLocation>
</comment>
<feature type="domain" description="Zn(2)-C6 fungal-type" evidence="4">
    <location>
        <begin position="19"/>
        <end position="49"/>
    </location>
</feature>
<evidence type="ECO:0000313" key="6">
    <source>
        <dbReference type="Proteomes" id="UP000028524"/>
    </source>
</evidence>
<dbReference type="PANTHER" id="PTHR37534:SF3">
    <property type="entry name" value="ZN(II)2CYS6 TRANSCRIPTION FACTOR (EUROFUNG)"/>
    <property type="match status" value="1"/>
</dbReference>
<proteinExistence type="predicted"/>
<dbReference type="SUPFAM" id="SSF57701">
    <property type="entry name" value="Zn2/Cys6 DNA-binding domain"/>
    <property type="match status" value="1"/>
</dbReference>
<reference evidence="5 6" key="1">
    <citation type="journal article" date="2014" name="BMC Genomics">
        <title>Comparative genome sequencing reveals chemotype-specific gene clusters in the toxigenic black mold Stachybotrys.</title>
        <authorList>
            <person name="Semeiks J."/>
            <person name="Borek D."/>
            <person name="Otwinowski Z."/>
            <person name="Grishin N.V."/>
        </authorList>
    </citation>
    <scope>NUCLEOTIDE SEQUENCE [LARGE SCALE GENOMIC DNA]</scope>
    <source>
        <strain evidence="5 6">IBT 40285</strain>
    </source>
</reference>
<organism evidence="5 6">
    <name type="scientific">Stachybotrys chlorohalonatus (strain IBT 40285)</name>
    <dbReference type="NCBI Taxonomy" id="1283841"/>
    <lineage>
        <taxon>Eukaryota</taxon>
        <taxon>Fungi</taxon>
        <taxon>Dikarya</taxon>
        <taxon>Ascomycota</taxon>
        <taxon>Pezizomycotina</taxon>
        <taxon>Sordariomycetes</taxon>
        <taxon>Hypocreomycetidae</taxon>
        <taxon>Hypocreales</taxon>
        <taxon>Stachybotryaceae</taxon>
        <taxon>Stachybotrys</taxon>
    </lineage>
</organism>
<dbReference type="HOGENOM" id="CLU_008719_4_1_1"/>
<feature type="compositionally biased region" description="Polar residues" evidence="3">
    <location>
        <begin position="182"/>
        <end position="198"/>
    </location>
</feature>
<evidence type="ECO:0000313" key="5">
    <source>
        <dbReference type="EMBL" id="KFA60219.1"/>
    </source>
</evidence>
<dbReference type="Gene3D" id="4.10.240.10">
    <property type="entry name" value="Zn(2)-C6 fungal-type DNA-binding domain"/>
    <property type="match status" value="1"/>
</dbReference>
<dbReference type="PROSITE" id="PS50048">
    <property type="entry name" value="ZN2_CY6_FUNGAL_2"/>
    <property type="match status" value="1"/>
</dbReference>
<feature type="region of interest" description="Disordered" evidence="3">
    <location>
        <begin position="310"/>
        <end position="335"/>
    </location>
</feature>
<dbReference type="STRING" id="1283841.A0A084Q8D4"/>
<feature type="region of interest" description="Disordered" evidence="3">
    <location>
        <begin position="524"/>
        <end position="543"/>
    </location>
</feature>
<feature type="compositionally biased region" description="Polar residues" evidence="3">
    <location>
        <begin position="524"/>
        <end position="535"/>
    </location>
</feature>
<dbReference type="EMBL" id="KL660943">
    <property type="protein sequence ID" value="KFA60219.1"/>
    <property type="molecule type" value="Genomic_DNA"/>
</dbReference>
<keyword evidence="2" id="KW-0539">Nucleus</keyword>
<gene>
    <name evidence="5" type="ORF">S40285_07331</name>
</gene>
<feature type="region of interest" description="Disordered" evidence="3">
    <location>
        <begin position="32"/>
        <end position="115"/>
    </location>
</feature>
<dbReference type="OrthoDB" id="5319341at2759"/>
<dbReference type="InterPro" id="IPR021858">
    <property type="entry name" value="Fun_TF"/>
</dbReference>
<feature type="compositionally biased region" description="Basic and acidic residues" evidence="3">
    <location>
        <begin position="56"/>
        <end position="65"/>
    </location>
</feature>
<dbReference type="GO" id="GO:0000981">
    <property type="term" value="F:DNA-binding transcription factor activity, RNA polymerase II-specific"/>
    <property type="evidence" value="ECO:0007669"/>
    <property type="project" value="InterPro"/>
</dbReference>
<name>A0A084Q8D4_STAC4</name>
<accession>A0A084Q8D4</accession>
<evidence type="ECO:0000256" key="2">
    <source>
        <dbReference type="ARBA" id="ARBA00023242"/>
    </source>
</evidence>
<dbReference type="Proteomes" id="UP000028524">
    <property type="component" value="Unassembled WGS sequence"/>
</dbReference>
<dbReference type="Pfam" id="PF11951">
    <property type="entry name" value="Fungal_trans_2"/>
    <property type="match status" value="1"/>
</dbReference>
<dbReference type="GO" id="GO:0045944">
    <property type="term" value="P:positive regulation of transcription by RNA polymerase II"/>
    <property type="evidence" value="ECO:0007669"/>
    <property type="project" value="TreeGrafter"/>
</dbReference>
<dbReference type="GO" id="GO:0005634">
    <property type="term" value="C:nucleus"/>
    <property type="evidence" value="ECO:0007669"/>
    <property type="project" value="UniProtKB-SubCell"/>
</dbReference>
<keyword evidence="6" id="KW-1185">Reference proteome</keyword>
<dbReference type="CDD" id="cd00067">
    <property type="entry name" value="GAL4"/>
    <property type="match status" value="1"/>
</dbReference>
<dbReference type="CDD" id="cd12148">
    <property type="entry name" value="fungal_TF_MHR"/>
    <property type="match status" value="1"/>
</dbReference>
<feature type="compositionally biased region" description="Polar residues" evidence="3">
    <location>
        <begin position="312"/>
        <end position="332"/>
    </location>
</feature>
<dbReference type="PANTHER" id="PTHR37534">
    <property type="entry name" value="TRANSCRIPTIONAL ACTIVATOR PROTEIN UGA3"/>
    <property type="match status" value="1"/>
</dbReference>
<dbReference type="AlphaFoldDB" id="A0A084Q8D4"/>
<dbReference type="InParanoid" id="A0A084Q8D4"/>
<protein>
    <recommendedName>
        <fullName evidence="4">Zn(2)-C6 fungal-type domain-containing protein</fullName>
    </recommendedName>
</protein>
<feature type="region of interest" description="Disordered" evidence="3">
    <location>
        <begin position="182"/>
        <end position="229"/>
    </location>
</feature>
<evidence type="ECO:0000256" key="1">
    <source>
        <dbReference type="ARBA" id="ARBA00004123"/>
    </source>
</evidence>
<evidence type="ECO:0000259" key="4">
    <source>
        <dbReference type="PROSITE" id="PS50048"/>
    </source>
</evidence>